<evidence type="ECO:0000313" key="2">
    <source>
        <dbReference type="EMBL" id="MXO58134.1"/>
    </source>
</evidence>
<keyword evidence="1" id="KW-0472">Membrane</keyword>
<comment type="caution">
    <text evidence="2">The sequence shown here is derived from an EMBL/GenBank/DDBJ whole genome shotgun (WGS) entry which is preliminary data.</text>
</comment>
<evidence type="ECO:0008006" key="4">
    <source>
        <dbReference type="Google" id="ProtNLM"/>
    </source>
</evidence>
<evidence type="ECO:0000313" key="3">
    <source>
        <dbReference type="Proteomes" id="UP000433652"/>
    </source>
</evidence>
<keyword evidence="1" id="KW-0812">Transmembrane</keyword>
<dbReference type="AlphaFoldDB" id="A0A6I4SQN5"/>
<dbReference type="OrthoDB" id="5294733at2"/>
<keyword evidence="3" id="KW-1185">Reference proteome</keyword>
<feature type="transmembrane region" description="Helical" evidence="1">
    <location>
        <begin position="17"/>
        <end position="42"/>
    </location>
</feature>
<protein>
    <recommendedName>
        <fullName evidence="4">Glycosyl transferase family 2</fullName>
    </recommendedName>
</protein>
<dbReference type="EMBL" id="WTYM01000021">
    <property type="protein sequence ID" value="MXO58134.1"/>
    <property type="molecule type" value="Genomic_DNA"/>
</dbReference>
<proteinExistence type="predicted"/>
<evidence type="ECO:0000256" key="1">
    <source>
        <dbReference type="SAM" id="Phobius"/>
    </source>
</evidence>
<gene>
    <name evidence="2" type="ORF">GRI89_01050</name>
</gene>
<dbReference type="Proteomes" id="UP000433652">
    <property type="component" value="Unassembled WGS sequence"/>
</dbReference>
<organism evidence="2 3">
    <name type="scientific">Croceibacterium salegens</name>
    <dbReference type="NCBI Taxonomy" id="1737568"/>
    <lineage>
        <taxon>Bacteria</taxon>
        <taxon>Pseudomonadati</taxon>
        <taxon>Pseudomonadota</taxon>
        <taxon>Alphaproteobacteria</taxon>
        <taxon>Sphingomonadales</taxon>
        <taxon>Erythrobacteraceae</taxon>
        <taxon>Croceibacterium</taxon>
    </lineage>
</organism>
<dbReference type="RefSeq" id="WP_159791408.1">
    <property type="nucleotide sequence ID" value="NZ_WTYM01000021.1"/>
</dbReference>
<sequence length="133" mass="15143">MESWTPLHWLVLAERELLFFAAAFFVIGAIDELAVDLAWAWLRLTGRVRTVPIERDEHEGRALAGRAAMLIPAWREDGIIAATIRHALAAWPQDGLRIYVGCYRNDRRTVLAVMDGARGDRRVRLVIHDRGIM</sequence>
<reference evidence="2 3" key="1">
    <citation type="submission" date="2019-12" db="EMBL/GenBank/DDBJ databases">
        <title>Genomic-based taxomic classification of the family Erythrobacteraceae.</title>
        <authorList>
            <person name="Xu L."/>
        </authorList>
    </citation>
    <scope>NUCLEOTIDE SEQUENCE [LARGE SCALE GENOMIC DNA]</scope>
    <source>
        <strain evidence="2 3">MCCC 1K01500</strain>
    </source>
</reference>
<keyword evidence="1" id="KW-1133">Transmembrane helix</keyword>
<accession>A0A6I4SQN5</accession>
<name>A0A6I4SQN5_9SPHN</name>